<accession>A0ABZ1C5C7</accession>
<dbReference type="Pfam" id="PF07715">
    <property type="entry name" value="Plug"/>
    <property type="match status" value="1"/>
</dbReference>
<feature type="domain" description="TonB-dependent receptor-like beta-barrel" evidence="12">
    <location>
        <begin position="272"/>
        <end position="688"/>
    </location>
</feature>
<keyword evidence="11" id="KW-0732">Signal</keyword>
<reference evidence="14 15" key="2">
    <citation type="submission" date="2023-12" db="EMBL/GenBank/DDBJ databases">
        <title>Description of an unclassified Opitutus bacterium of Verrucomicrobiota.</title>
        <authorList>
            <person name="Zhang D.-F."/>
        </authorList>
    </citation>
    <scope>NUCLEOTIDE SEQUENCE [LARGE SCALE GENOMIC DNA]</scope>
    <source>
        <strain evidence="14 15">WL0086</strain>
    </source>
</reference>
<evidence type="ECO:0000256" key="11">
    <source>
        <dbReference type="SAM" id="SignalP"/>
    </source>
</evidence>
<feature type="region of interest" description="Disordered" evidence="10">
    <location>
        <begin position="298"/>
        <end position="333"/>
    </location>
</feature>
<evidence type="ECO:0000313" key="15">
    <source>
        <dbReference type="Proteomes" id="UP000738431"/>
    </source>
</evidence>
<comment type="similarity">
    <text evidence="8 9">Belongs to the TonB-dependent receptor family.</text>
</comment>
<dbReference type="RefSeq" id="WP_221030695.1">
    <property type="nucleotide sequence ID" value="NZ_CP139781.1"/>
</dbReference>
<evidence type="ECO:0000259" key="13">
    <source>
        <dbReference type="Pfam" id="PF07715"/>
    </source>
</evidence>
<keyword evidence="14" id="KW-0675">Receptor</keyword>
<keyword evidence="4 8" id="KW-0812">Transmembrane</keyword>
<gene>
    <name evidence="14" type="ORF">K1X11_018770</name>
</gene>
<keyword evidence="2 8" id="KW-0813">Transport</keyword>
<dbReference type="PANTHER" id="PTHR30069">
    <property type="entry name" value="TONB-DEPENDENT OUTER MEMBRANE RECEPTOR"/>
    <property type="match status" value="1"/>
</dbReference>
<evidence type="ECO:0000256" key="10">
    <source>
        <dbReference type="SAM" id="MobiDB-lite"/>
    </source>
</evidence>
<feature type="region of interest" description="Disordered" evidence="10">
    <location>
        <begin position="226"/>
        <end position="263"/>
    </location>
</feature>
<dbReference type="InterPro" id="IPR037066">
    <property type="entry name" value="Plug_dom_sf"/>
</dbReference>
<feature type="compositionally biased region" description="Acidic residues" evidence="10">
    <location>
        <begin position="309"/>
        <end position="322"/>
    </location>
</feature>
<comment type="subcellular location">
    <subcellularLocation>
        <location evidence="1 8">Cell outer membrane</location>
        <topology evidence="1 8">Multi-pass membrane protein</topology>
    </subcellularLocation>
</comment>
<evidence type="ECO:0000256" key="9">
    <source>
        <dbReference type="RuleBase" id="RU003357"/>
    </source>
</evidence>
<organism evidence="14 15">
    <name type="scientific">Actomonas aquatica</name>
    <dbReference type="NCBI Taxonomy" id="2866162"/>
    <lineage>
        <taxon>Bacteria</taxon>
        <taxon>Pseudomonadati</taxon>
        <taxon>Verrucomicrobiota</taxon>
        <taxon>Opitutia</taxon>
        <taxon>Opitutales</taxon>
        <taxon>Opitutaceae</taxon>
        <taxon>Actomonas</taxon>
    </lineage>
</organism>
<dbReference type="Gene3D" id="2.40.170.20">
    <property type="entry name" value="TonB-dependent receptor, beta-barrel domain"/>
    <property type="match status" value="1"/>
</dbReference>
<keyword evidence="6 8" id="KW-0472">Membrane</keyword>
<dbReference type="EMBL" id="CP139781">
    <property type="protein sequence ID" value="WRQ86860.1"/>
    <property type="molecule type" value="Genomic_DNA"/>
</dbReference>
<dbReference type="InterPro" id="IPR036942">
    <property type="entry name" value="Beta-barrel_TonB_sf"/>
</dbReference>
<keyword evidence="3 8" id="KW-1134">Transmembrane beta strand</keyword>
<feature type="compositionally biased region" description="Acidic residues" evidence="10">
    <location>
        <begin position="235"/>
        <end position="255"/>
    </location>
</feature>
<feature type="domain" description="TonB-dependent receptor plug" evidence="13">
    <location>
        <begin position="50"/>
        <end position="155"/>
    </location>
</feature>
<evidence type="ECO:0000256" key="8">
    <source>
        <dbReference type="PROSITE-ProRule" id="PRU01360"/>
    </source>
</evidence>
<evidence type="ECO:0000256" key="6">
    <source>
        <dbReference type="ARBA" id="ARBA00023136"/>
    </source>
</evidence>
<evidence type="ECO:0000259" key="12">
    <source>
        <dbReference type="Pfam" id="PF00593"/>
    </source>
</evidence>
<keyword evidence="15" id="KW-1185">Reference proteome</keyword>
<keyword evidence="5 9" id="KW-0798">TonB box</keyword>
<keyword evidence="7 8" id="KW-0998">Cell outer membrane</keyword>
<evidence type="ECO:0000256" key="7">
    <source>
        <dbReference type="ARBA" id="ARBA00023237"/>
    </source>
</evidence>
<dbReference type="PANTHER" id="PTHR30069:SF40">
    <property type="entry name" value="TONB-DEPENDENT RECEPTOR NMB0964-RELATED"/>
    <property type="match status" value="1"/>
</dbReference>
<dbReference type="InterPro" id="IPR012910">
    <property type="entry name" value="Plug_dom"/>
</dbReference>
<name>A0ABZ1C5C7_9BACT</name>
<evidence type="ECO:0000256" key="3">
    <source>
        <dbReference type="ARBA" id="ARBA00022452"/>
    </source>
</evidence>
<dbReference type="Pfam" id="PF00593">
    <property type="entry name" value="TonB_dep_Rec_b-barrel"/>
    <property type="match status" value="1"/>
</dbReference>
<dbReference type="PROSITE" id="PS52016">
    <property type="entry name" value="TONB_DEPENDENT_REC_3"/>
    <property type="match status" value="1"/>
</dbReference>
<dbReference type="InterPro" id="IPR039426">
    <property type="entry name" value="TonB-dep_rcpt-like"/>
</dbReference>
<evidence type="ECO:0000313" key="14">
    <source>
        <dbReference type="EMBL" id="WRQ86860.1"/>
    </source>
</evidence>
<evidence type="ECO:0000256" key="2">
    <source>
        <dbReference type="ARBA" id="ARBA00022448"/>
    </source>
</evidence>
<proteinExistence type="inferred from homology"/>
<feature type="signal peptide" evidence="11">
    <location>
        <begin position="1"/>
        <end position="19"/>
    </location>
</feature>
<sequence length="719" mass="78617">MSLSFRLLLGSALASCAFAQTTLPPSAAADNHTVHLGDFVVSTHPYARSQSEIAQPTTVIGDETVRRDQAATLGELLANQPGVSSTYFGPGSSRPVIRALGGPRVAVLQNGTDTIDASVISPDHAVSLDPLLIERVEVTRGPAALLQGGSAIGGAVNVVTHRIHTTAPEPGIHGRTEGRYATGNDERAFGLVIEGSSGALAWHVDAFDRRSGDVEIPGYAESARLRAEEEAEHDHDDEDHDEEDHDDHDEEEEAEAYGHVPNSYVDSTGGALGLSWVGDRGYLGFAYSGFDTLYGIPPGAHSHEHHEDEDHEEEDHDDEDHDEHEHGEELVSVDLSQRRFELEGELRDPFAALRALRFRAVHADYEHRELEGDEIGTTFTNRGYDLRLDALHQPWGGLQGAVGAKFGESEFDAVGAEAFLPAYRTREFALFAFEEVEAGPTLWQFGARWDHTGIDVEDGSGRRASEDAVSGSLGWVQKLNESWTVAASLAHTERTPSAQELYADGPHIGTNAYELGDANLGHEISHGLDLSLRHRGELFSSELTVFLNHFDGYIYENPTGAEADGLPVYAFVQRDADFHGAEFTTTIHLHEDQHGHLDLSLSGDFVRARNTSDRTDLPRTTPTRLRAGLDWSLHQWRAGADVSHVFEQDRTAPGETTTDAYTLVGLYGGYRWVTSAVTWDLLLRGSNLTDEEARVHTSFLKEVVPLPGRNLSLSLRASF</sequence>
<protein>
    <submittedName>
        <fullName evidence="14">TonB-dependent receptor</fullName>
    </submittedName>
</protein>
<dbReference type="Gene3D" id="2.170.130.10">
    <property type="entry name" value="TonB-dependent receptor, plug domain"/>
    <property type="match status" value="1"/>
</dbReference>
<feature type="chain" id="PRO_5045191322" evidence="11">
    <location>
        <begin position="20"/>
        <end position="719"/>
    </location>
</feature>
<dbReference type="InterPro" id="IPR000531">
    <property type="entry name" value="Beta-barrel_TonB"/>
</dbReference>
<evidence type="ECO:0000256" key="5">
    <source>
        <dbReference type="ARBA" id="ARBA00023077"/>
    </source>
</evidence>
<evidence type="ECO:0000256" key="4">
    <source>
        <dbReference type="ARBA" id="ARBA00022692"/>
    </source>
</evidence>
<dbReference type="SUPFAM" id="SSF56935">
    <property type="entry name" value="Porins"/>
    <property type="match status" value="1"/>
</dbReference>
<reference evidence="14 15" key="1">
    <citation type="submission" date="2021-08" db="EMBL/GenBank/DDBJ databases">
        <authorList>
            <person name="Zhang D."/>
            <person name="Zhang A."/>
            <person name="Wang L."/>
        </authorList>
    </citation>
    <scope>NUCLEOTIDE SEQUENCE [LARGE SCALE GENOMIC DNA]</scope>
    <source>
        <strain evidence="14 15">WL0086</strain>
    </source>
</reference>
<evidence type="ECO:0000256" key="1">
    <source>
        <dbReference type="ARBA" id="ARBA00004571"/>
    </source>
</evidence>
<dbReference type="Proteomes" id="UP000738431">
    <property type="component" value="Chromosome"/>
</dbReference>